<sequence>MYQFKNIPQELKNAPQWILWRSEERDGKKTKVPYQIDGSMAQSSNKRTWSTFPTVLKFYNDRDYDGIGFMFSKDDPFIGIDIDHCVEDGVLSPFAEEIVQAIGSYTEYSPSGKGVHIITKGKIPLRGPGTGRKNSELGLEVYRHGRYFTFTGNSLGIGPVEERTDELKELFQKYLKDKKEEQQPSSPPAASSRDMSNLSNKEIWERMFNSKNGKSIQDLFNGHLINDDHSATDMALCNHLAFWTDKDPAKMDSMFRESGLFREKWDRQHSSDGATYGEMTIAAAVYSTHTTISDLMEEQREQPYEVYISHPNNSQVEDTKEIVDTPPAFHLTELGNAERVVYYHGKNIRYCNELDWLIWNGKRWEEDSKRKIEAITAKTLRALYGEAKATEDKFRKKQLNDWAKKCERRNIRMNTILDVRPMVSVRKQELDSHKYLFNCDNGVIDLKTGELLPHDRDLLFTKISPVSYQPDADCPNWKAFLESIFIDDQGAPNYEIIDFMQKAIGYSLTGDTTEQVMFFLFGNGRNGKSTFINTVQHLFGDYGRQTNSDTFIKKKNDSAINNDIARLDGARFVSAVESEEGQQLSESLVKQITGGEKMSARFLRQEYFEFTPEFKVFFTTNHKPIVKGSDEGIWRRIRLIPFTVTIPKEKVDKKLPQKLAAEMPGILRWAVEGCLKWQKEGLGEPEAIKKATDGYREDMDILAPFLAEKCVTHPAAKIEAKELYKEYKDWCYENDDVELKNRAFYRQLEIRGFKKAKGAKNKTFIHGITLNQYAGGSFLQKNDGRVTERVTEITTKSNPDKVTSINRKKL</sequence>
<dbReference type="GO" id="GO:0016787">
    <property type="term" value="F:hydrolase activity"/>
    <property type="evidence" value="ECO:0007669"/>
    <property type="project" value="UniProtKB-KW"/>
</dbReference>
<dbReference type="Gene3D" id="3.40.50.300">
    <property type="entry name" value="P-loop containing nucleotide triphosphate hydrolases"/>
    <property type="match status" value="1"/>
</dbReference>
<dbReference type="SUPFAM" id="SSF52540">
    <property type="entry name" value="P-loop containing nucleoside triphosphate hydrolases"/>
    <property type="match status" value="1"/>
</dbReference>
<reference evidence="6 7" key="1">
    <citation type="submission" date="2019-06" db="EMBL/GenBank/DDBJ databases">
        <title>Genome sequence analysis of &gt;100 Bacillus licheniformis strains suggests intrinsic resistance to this species.</title>
        <authorList>
            <person name="Wels M."/>
            <person name="Siezen R.J."/>
            <person name="Johansen E."/>
            <person name="Stuer-Lauridsen B."/>
            <person name="Bjerre K."/>
            <person name="Nielsen B.K.K."/>
        </authorList>
    </citation>
    <scope>NUCLEOTIDE SEQUENCE [LARGE SCALE GENOMIC DNA]</scope>
    <source>
        <strain evidence="6 7">BAC-16736</strain>
    </source>
</reference>
<keyword evidence="2" id="KW-0378">Hydrolase</keyword>
<dbReference type="Pfam" id="PF22763">
    <property type="entry name" value="NrS1-1_pol-like_HBD"/>
    <property type="match status" value="1"/>
</dbReference>
<feature type="domain" description="SF3 helicase" evidence="5">
    <location>
        <begin position="495"/>
        <end position="655"/>
    </location>
</feature>
<evidence type="ECO:0000313" key="6">
    <source>
        <dbReference type="EMBL" id="TWL26097.1"/>
    </source>
</evidence>
<dbReference type="GO" id="GO:0005524">
    <property type="term" value="F:ATP binding"/>
    <property type="evidence" value="ECO:0007669"/>
    <property type="project" value="UniProtKB-KW"/>
</dbReference>
<dbReference type="Pfam" id="PF19263">
    <property type="entry name" value="DUF5906"/>
    <property type="match status" value="1"/>
</dbReference>
<dbReference type="RefSeq" id="WP_145689596.1">
    <property type="nucleotide sequence ID" value="NZ_NILC01000024.1"/>
</dbReference>
<dbReference type="AlphaFoldDB" id="A0A8B5YBB2"/>
<dbReference type="InterPro" id="IPR051620">
    <property type="entry name" value="ORF904-like_C"/>
</dbReference>
<dbReference type="InterPro" id="IPR014818">
    <property type="entry name" value="Phage/plasmid_primase_P4_C"/>
</dbReference>
<protein>
    <recommendedName>
        <fullName evidence="5">SF3 helicase domain-containing protein</fullName>
    </recommendedName>
</protein>
<evidence type="ECO:0000256" key="2">
    <source>
        <dbReference type="ARBA" id="ARBA00022801"/>
    </source>
</evidence>
<dbReference type="InterPro" id="IPR006500">
    <property type="entry name" value="Helicase_put_C_phage/plasmid"/>
</dbReference>
<evidence type="ECO:0000256" key="1">
    <source>
        <dbReference type="ARBA" id="ARBA00022741"/>
    </source>
</evidence>
<dbReference type="PANTHER" id="PTHR35372:SF2">
    <property type="entry name" value="SF3 HELICASE DOMAIN-CONTAINING PROTEIN"/>
    <property type="match status" value="1"/>
</dbReference>
<dbReference type="EMBL" id="NILC01000024">
    <property type="protein sequence ID" value="TWL26097.1"/>
    <property type="molecule type" value="Genomic_DNA"/>
</dbReference>
<organism evidence="6 7">
    <name type="scientific">Bacillus licheniformis</name>
    <dbReference type="NCBI Taxonomy" id="1402"/>
    <lineage>
        <taxon>Bacteria</taxon>
        <taxon>Bacillati</taxon>
        <taxon>Bacillota</taxon>
        <taxon>Bacilli</taxon>
        <taxon>Bacillales</taxon>
        <taxon>Bacillaceae</taxon>
        <taxon>Bacillus</taxon>
    </lineage>
</organism>
<dbReference type="Proteomes" id="UP000435910">
    <property type="component" value="Unassembled WGS sequence"/>
</dbReference>
<evidence type="ECO:0000256" key="4">
    <source>
        <dbReference type="SAM" id="MobiDB-lite"/>
    </source>
</evidence>
<dbReference type="SMART" id="SM00885">
    <property type="entry name" value="D5_N"/>
    <property type="match status" value="1"/>
</dbReference>
<dbReference type="Pfam" id="PF08706">
    <property type="entry name" value="D5_N"/>
    <property type="match status" value="1"/>
</dbReference>
<keyword evidence="3" id="KW-0067">ATP-binding</keyword>
<comment type="caution">
    <text evidence="6">The sequence shown here is derived from an EMBL/GenBank/DDBJ whole genome shotgun (WGS) entry which is preliminary data.</text>
</comment>
<evidence type="ECO:0000259" key="5">
    <source>
        <dbReference type="PROSITE" id="PS51206"/>
    </source>
</evidence>
<dbReference type="InterPro" id="IPR027417">
    <property type="entry name" value="P-loop_NTPase"/>
</dbReference>
<feature type="region of interest" description="Disordered" evidence="4">
    <location>
        <begin position="177"/>
        <end position="196"/>
    </location>
</feature>
<keyword evidence="1" id="KW-0547">Nucleotide-binding</keyword>
<name>A0A8B5YBB2_BACLI</name>
<gene>
    <name evidence="6" type="ORF">CHCC16736_0020</name>
</gene>
<evidence type="ECO:0000256" key="3">
    <source>
        <dbReference type="ARBA" id="ARBA00022840"/>
    </source>
</evidence>
<dbReference type="NCBIfam" id="TIGR01613">
    <property type="entry name" value="primase_Cterm"/>
    <property type="match status" value="1"/>
</dbReference>
<dbReference type="InterPro" id="IPR014015">
    <property type="entry name" value="Helicase_SF3_DNA-vir"/>
</dbReference>
<accession>A0A8B5YBB2</accession>
<dbReference type="PROSITE" id="PS51206">
    <property type="entry name" value="SF3_HELICASE_1"/>
    <property type="match status" value="1"/>
</dbReference>
<dbReference type="InterPro" id="IPR054468">
    <property type="entry name" value="NrSPol-like_HBD"/>
</dbReference>
<proteinExistence type="predicted"/>
<dbReference type="InterPro" id="IPR045455">
    <property type="entry name" value="NrS-1_pol-like_helicase"/>
</dbReference>
<dbReference type="PANTHER" id="PTHR35372">
    <property type="entry name" value="ATP BINDING PROTEIN-RELATED"/>
    <property type="match status" value="1"/>
</dbReference>
<evidence type="ECO:0000313" key="7">
    <source>
        <dbReference type="Proteomes" id="UP000435910"/>
    </source>
</evidence>